<evidence type="ECO:0000313" key="4">
    <source>
        <dbReference type="Proteomes" id="UP000246171"/>
    </source>
</evidence>
<comment type="caution">
    <text evidence="3">The sequence shown here is derived from an EMBL/GenBank/DDBJ whole genome shotgun (WGS) entry which is preliminary data.</text>
</comment>
<dbReference type="AlphaFoldDB" id="A0A317VKC3"/>
<dbReference type="CDD" id="cd07557">
    <property type="entry name" value="trimeric_dUTPase"/>
    <property type="match status" value="1"/>
</dbReference>
<sequence>MILSGLEVVTRQLVRNLRGAIQQQPWGIDLTLRQISKWTSAATIDFDNTKRQAARTSILPFDNTSHAITLPPGAYLADFNETVHVPRDYMGSIFARSSLWRSGVGITAGVVDAGYEGALGALMEVKNSHGVVLYRDAKLAQIVFEELSEEVEGYNGIYQASTSSVGRDGTGLSSIIAPGIRSEYVKVLNPLWIFVVINGAVSAVQKLDVGLKEAHFKLTSDKIIRSLEIPPSTFSPHSIVSSRASTVFYRRRLALVRQQSAHLPFINNRDSNTL</sequence>
<keyword evidence="4" id="KW-1185">Reference proteome</keyword>
<dbReference type="Proteomes" id="UP000246171">
    <property type="component" value="Unassembled WGS sequence"/>
</dbReference>
<dbReference type="GO" id="GO:0006229">
    <property type="term" value="P:dUTP biosynthetic process"/>
    <property type="evidence" value="ECO:0007669"/>
    <property type="project" value="InterPro"/>
</dbReference>
<protein>
    <submittedName>
        <fullName evidence="3">dUTPase-like protein</fullName>
    </submittedName>
</protein>
<evidence type="ECO:0000256" key="2">
    <source>
        <dbReference type="ARBA" id="ARBA00023080"/>
    </source>
</evidence>
<organism evidence="3 4">
    <name type="scientific">Aspergillus eucalypticola (strain CBS 122712 / IBT 29274)</name>
    <dbReference type="NCBI Taxonomy" id="1448314"/>
    <lineage>
        <taxon>Eukaryota</taxon>
        <taxon>Fungi</taxon>
        <taxon>Dikarya</taxon>
        <taxon>Ascomycota</taxon>
        <taxon>Pezizomycotina</taxon>
        <taxon>Eurotiomycetes</taxon>
        <taxon>Eurotiomycetidae</taxon>
        <taxon>Eurotiales</taxon>
        <taxon>Aspergillaceae</taxon>
        <taxon>Aspergillus</taxon>
        <taxon>Aspergillus subgen. Circumdati</taxon>
    </lineage>
</organism>
<dbReference type="RefSeq" id="XP_025388858.1">
    <property type="nucleotide sequence ID" value="XM_025535984.1"/>
</dbReference>
<gene>
    <name evidence="3" type="ORF">BO83DRAFT_436808</name>
</gene>
<name>A0A317VKC3_ASPEC</name>
<proteinExistence type="predicted"/>
<dbReference type="InterPro" id="IPR036157">
    <property type="entry name" value="dUTPase-like_sf"/>
</dbReference>
<dbReference type="OrthoDB" id="2874071at2759"/>
<reference evidence="3" key="1">
    <citation type="submission" date="2016-12" db="EMBL/GenBank/DDBJ databases">
        <title>The genomes of Aspergillus section Nigri reveals drivers in fungal speciation.</title>
        <authorList>
            <consortium name="DOE Joint Genome Institute"/>
            <person name="Vesth T.C."/>
            <person name="Nybo J."/>
            <person name="Theobald S."/>
            <person name="Brandl J."/>
            <person name="Frisvad J.C."/>
            <person name="Nielsen K.F."/>
            <person name="Lyhne E.K."/>
            <person name="Kogle M.E."/>
            <person name="Kuo A."/>
            <person name="Riley R."/>
            <person name="Clum A."/>
            <person name="Nolan M."/>
            <person name="Lipzen A."/>
            <person name="Salamov A."/>
            <person name="Henrissat B."/>
            <person name="Wiebenga A."/>
            <person name="De vries R.P."/>
            <person name="Grigoriev I.V."/>
            <person name="Mortensen U.H."/>
            <person name="Andersen M.R."/>
            <person name="Baker S.E."/>
        </authorList>
    </citation>
    <scope>NUCLEOTIDE SEQUENCE</scope>
    <source>
        <strain evidence="3">CBS 122712</strain>
    </source>
</reference>
<accession>A0A317VKC3</accession>
<keyword evidence="2" id="KW-0546">Nucleotide metabolism</keyword>
<dbReference type="VEuPathDB" id="FungiDB:BO83DRAFT_436808"/>
<dbReference type="Gene3D" id="2.70.40.10">
    <property type="match status" value="1"/>
</dbReference>
<dbReference type="PANTHER" id="PTHR42680:SF3">
    <property type="entry name" value="DCTP DEAMINASE"/>
    <property type="match status" value="1"/>
</dbReference>
<dbReference type="PANTHER" id="PTHR42680">
    <property type="entry name" value="DCTP DEAMINASE"/>
    <property type="match status" value="1"/>
</dbReference>
<dbReference type="SUPFAM" id="SSF51283">
    <property type="entry name" value="dUTPase-like"/>
    <property type="match status" value="1"/>
</dbReference>
<dbReference type="Pfam" id="PF22769">
    <property type="entry name" value="DCD"/>
    <property type="match status" value="1"/>
</dbReference>
<dbReference type="InterPro" id="IPR033704">
    <property type="entry name" value="dUTPase_trimeric"/>
</dbReference>
<evidence type="ECO:0000313" key="3">
    <source>
        <dbReference type="EMBL" id="PWY74763.1"/>
    </source>
</evidence>
<dbReference type="GO" id="GO:0008829">
    <property type="term" value="F:dCTP deaminase activity"/>
    <property type="evidence" value="ECO:0007669"/>
    <property type="project" value="InterPro"/>
</dbReference>
<evidence type="ECO:0000256" key="1">
    <source>
        <dbReference type="ARBA" id="ARBA00022801"/>
    </source>
</evidence>
<dbReference type="InterPro" id="IPR011962">
    <property type="entry name" value="dCTP_deaminase"/>
</dbReference>
<dbReference type="GeneID" id="37057946"/>
<dbReference type="EMBL" id="MSFU01000010">
    <property type="protein sequence ID" value="PWY74763.1"/>
    <property type="molecule type" value="Genomic_DNA"/>
</dbReference>
<keyword evidence="1" id="KW-0378">Hydrolase</keyword>